<keyword evidence="4 6" id="KW-1133">Transmembrane helix</keyword>
<accession>A0A642VD60</accession>
<feature type="transmembrane region" description="Helical" evidence="6">
    <location>
        <begin position="78"/>
        <end position="99"/>
    </location>
</feature>
<dbReference type="Pfam" id="PF13520">
    <property type="entry name" value="AA_permease_2"/>
    <property type="match status" value="1"/>
</dbReference>
<comment type="caution">
    <text evidence="7">The sequence shown here is derived from an EMBL/GenBank/DDBJ whole genome shotgun (WGS) entry which is preliminary data.</text>
</comment>
<dbReference type="PANTHER" id="PTHR45649:SF14">
    <property type="entry name" value="GABA PERMEASE"/>
    <property type="match status" value="1"/>
</dbReference>
<evidence type="ECO:0000313" key="8">
    <source>
        <dbReference type="Proteomes" id="UP000761534"/>
    </source>
</evidence>
<dbReference type="VEuPathDB" id="FungiDB:TRICI_000518"/>
<protein>
    <recommendedName>
        <fullName evidence="9">Amino acid permease/ SLC12A domain-containing protein</fullName>
    </recommendedName>
</protein>
<dbReference type="GO" id="GO:0022857">
    <property type="term" value="F:transmembrane transporter activity"/>
    <property type="evidence" value="ECO:0007669"/>
    <property type="project" value="InterPro"/>
</dbReference>
<keyword evidence="8" id="KW-1185">Reference proteome</keyword>
<evidence type="ECO:0000256" key="3">
    <source>
        <dbReference type="ARBA" id="ARBA00022692"/>
    </source>
</evidence>
<dbReference type="GO" id="GO:0016020">
    <property type="term" value="C:membrane"/>
    <property type="evidence" value="ECO:0007669"/>
    <property type="project" value="UniProtKB-SubCell"/>
</dbReference>
<dbReference type="InterPro" id="IPR002293">
    <property type="entry name" value="AA/rel_permease1"/>
</dbReference>
<evidence type="ECO:0000256" key="6">
    <source>
        <dbReference type="SAM" id="Phobius"/>
    </source>
</evidence>
<evidence type="ECO:0000256" key="5">
    <source>
        <dbReference type="ARBA" id="ARBA00023136"/>
    </source>
</evidence>
<feature type="transmembrane region" description="Helical" evidence="6">
    <location>
        <begin position="111"/>
        <end position="131"/>
    </location>
</feature>
<keyword evidence="2" id="KW-0813">Transport</keyword>
<proteinExistence type="predicted"/>
<organism evidence="7 8">
    <name type="scientific">Trichomonascus ciferrii</name>
    <dbReference type="NCBI Taxonomy" id="44093"/>
    <lineage>
        <taxon>Eukaryota</taxon>
        <taxon>Fungi</taxon>
        <taxon>Dikarya</taxon>
        <taxon>Ascomycota</taxon>
        <taxon>Saccharomycotina</taxon>
        <taxon>Dipodascomycetes</taxon>
        <taxon>Dipodascales</taxon>
        <taxon>Trichomonascaceae</taxon>
        <taxon>Trichomonascus</taxon>
        <taxon>Trichomonascus ciferrii complex</taxon>
    </lineage>
</organism>
<dbReference type="Proteomes" id="UP000761534">
    <property type="component" value="Unassembled WGS sequence"/>
</dbReference>
<evidence type="ECO:0008006" key="9">
    <source>
        <dbReference type="Google" id="ProtNLM"/>
    </source>
</evidence>
<dbReference type="PANTHER" id="PTHR45649">
    <property type="entry name" value="AMINO-ACID PERMEASE BAT1"/>
    <property type="match status" value="1"/>
</dbReference>
<evidence type="ECO:0000256" key="2">
    <source>
        <dbReference type="ARBA" id="ARBA00022448"/>
    </source>
</evidence>
<dbReference type="EMBL" id="SWFS01000045">
    <property type="protein sequence ID" value="KAA8917324.1"/>
    <property type="molecule type" value="Genomic_DNA"/>
</dbReference>
<dbReference type="OrthoDB" id="4476201at2759"/>
<evidence type="ECO:0000256" key="1">
    <source>
        <dbReference type="ARBA" id="ARBA00004141"/>
    </source>
</evidence>
<comment type="subcellular location">
    <subcellularLocation>
        <location evidence="1">Membrane</location>
        <topology evidence="1">Multi-pass membrane protein</topology>
    </subcellularLocation>
</comment>
<gene>
    <name evidence="7" type="ORF">TRICI_000518</name>
</gene>
<feature type="transmembrane region" description="Helical" evidence="6">
    <location>
        <begin position="12"/>
        <end position="32"/>
    </location>
</feature>
<keyword evidence="5 6" id="KW-0472">Membrane</keyword>
<evidence type="ECO:0000256" key="4">
    <source>
        <dbReference type="ARBA" id="ARBA00022989"/>
    </source>
</evidence>
<reference evidence="7" key="1">
    <citation type="journal article" date="2019" name="G3 (Bethesda)">
        <title>Genome Assemblies of Two Rare Opportunistic Yeast Pathogens: Diutina rugosa (syn. Candida rugosa) and Trichomonascus ciferrii (syn. Candida ciferrii).</title>
        <authorList>
            <person name="Mixao V."/>
            <person name="Saus E."/>
            <person name="Hansen A.P."/>
            <person name="Lass-Florl C."/>
            <person name="Gabaldon T."/>
        </authorList>
    </citation>
    <scope>NUCLEOTIDE SEQUENCE</scope>
    <source>
        <strain evidence="7">CBS 4856</strain>
    </source>
</reference>
<evidence type="ECO:0000313" key="7">
    <source>
        <dbReference type="EMBL" id="KAA8917324.1"/>
    </source>
</evidence>
<dbReference type="NCBIfam" id="TIGR01167">
    <property type="entry name" value="LPXTG_anchor"/>
    <property type="match status" value="1"/>
</dbReference>
<dbReference type="AlphaFoldDB" id="A0A642VD60"/>
<keyword evidence="3 6" id="KW-0812">Transmembrane</keyword>
<sequence length="158" mass="17129">MWGHAVHPTLDVPVWSVIATSTAQAIFCAILYGSSTAFSTVLSVATIGLYVSYLVPIVVAIFNRDRMLVGYYHMPKKIGIAVNTIASLYLTFASVFFFFPTALPVTGDNMNYAIVAFGIVTVIGSLCWFGGGKNTYGELIERVGETINITPDKYDPSV</sequence>
<name>A0A642VD60_9ASCO</name>
<feature type="transmembrane region" description="Helical" evidence="6">
    <location>
        <begin position="38"/>
        <end position="62"/>
    </location>
</feature>